<gene>
    <name evidence="3" type="ORF">X975_04402</name>
</gene>
<evidence type="ECO:0000256" key="2">
    <source>
        <dbReference type="ARBA" id="ARBA00022737"/>
    </source>
</evidence>
<keyword evidence="2" id="KW-0677">Repeat</keyword>
<proteinExistence type="predicted"/>
<dbReference type="InterPro" id="IPR051568">
    <property type="entry name" value="LZTR1/Attractin"/>
</dbReference>
<reference evidence="3 4" key="1">
    <citation type="submission" date="2013-11" db="EMBL/GenBank/DDBJ databases">
        <title>Genome sequencing of Stegodyphus mimosarum.</title>
        <authorList>
            <person name="Bechsgaard J."/>
        </authorList>
    </citation>
    <scope>NUCLEOTIDE SEQUENCE [LARGE SCALE GENOMIC DNA]</scope>
</reference>
<dbReference type="PANTHER" id="PTHR46376">
    <property type="entry name" value="LEUCINE-ZIPPER-LIKE TRANSCRIPTIONAL REGULATOR 1"/>
    <property type="match status" value="1"/>
</dbReference>
<dbReference type="OrthoDB" id="6409140at2759"/>
<evidence type="ECO:0000313" key="4">
    <source>
        <dbReference type="Proteomes" id="UP000054359"/>
    </source>
</evidence>
<evidence type="ECO:0000256" key="1">
    <source>
        <dbReference type="ARBA" id="ARBA00022441"/>
    </source>
</evidence>
<accession>A0A087TKP0</accession>
<dbReference type="GO" id="GO:0005794">
    <property type="term" value="C:Golgi apparatus"/>
    <property type="evidence" value="ECO:0007669"/>
    <property type="project" value="TreeGrafter"/>
</dbReference>
<dbReference type="AlphaFoldDB" id="A0A087TKP0"/>
<organism evidence="3 4">
    <name type="scientific">Stegodyphus mimosarum</name>
    <name type="common">African social velvet spider</name>
    <dbReference type="NCBI Taxonomy" id="407821"/>
    <lineage>
        <taxon>Eukaryota</taxon>
        <taxon>Metazoa</taxon>
        <taxon>Ecdysozoa</taxon>
        <taxon>Arthropoda</taxon>
        <taxon>Chelicerata</taxon>
        <taxon>Arachnida</taxon>
        <taxon>Araneae</taxon>
        <taxon>Araneomorphae</taxon>
        <taxon>Entelegynae</taxon>
        <taxon>Eresoidea</taxon>
        <taxon>Eresidae</taxon>
        <taxon>Stegodyphus</taxon>
    </lineage>
</organism>
<dbReference type="PANTHER" id="PTHR46376:SF2">
    <property type="entry name" value="DISTRACTED, ISOFORM B"/>
    <property type="match status" value="1"/>
</dbReference>
<dbReference type="STRING" id="407821.A0A087TKP0"/>
<evidence type="ECO:0008006" key="5">
    <source>
        <dbReference type="Google" id="ProtNLM"/>
    </source>
</evidence>
<sequence>MAAVMWKIKQKYDLYRRRQRLFVEMEQMASRPFAGVAVELDAQLLIISTHNGSEDRQKKCHPTPIALEPCSGGKAAVLSLIVRLPPGEEEYTPAGQSGLGIASALVSLGTLCKGNADVIKETSKLESWKTSSNSSTCI</sequence>
<evidence type="ECO:0000313" key="3">
    <source>
        <dbReference type="EMBL" id="KFM65679.1"/>
    </source>
</evidence>
<keyword evidence="1" id="KW-0880">Kelch repeat</keyword>
<dbReference type="Proteomes" id="UP000054359">
    <property type="component" value="Unassembled WGS sequence"/>
</dbReference>
<name>A0A087TKP0_STEMI</name>
<protein>
    <recommendedName>
        <fullName evidence="5">Attractin</fullName>
    </recommendedName>
</protein>
<feature type="non-terminal residue" evidence="3">
    <location>
        <position position="138"/>
    </location>
</feature>
<keyword evidence="4" id="KW-1185">Reference proteome</keyword>
<dbReference type="EMBL" id="KK115664">
    <property type="protein sequence ID" value="KFM65679.1"/>
    <property type="molecule type" value="Genomic_DNA"/>
</dbReference>